<reference evidence="3 4" key="1">
    <citation type="submission" date="2013-12" db="EMBL/GenBank/DDBJ databases">
        <authorList>
            <consortium name="DOE Joint Genome Institute"/>
            <person name="Muyzer G."/>
            <person name="Huntemann M."/>
            <person name="Han J."/>
            <person name="Chen A."/>
            <person name="Kyrpides N."/>
            <person name="Mavromatis K."/>
            <person name="Markowitz V."/>
            <person name="Palaniappan K."/>
            <person name="Ivanova N."/>
            <person name="Schaumberg A."/>
            <person name="Pati A."/>
            <person name="Liolios K."/>
            <person name="Nordberg H.P."/>
            <person name="Cantor M.N."/>
            <person name="Hua S.X."/>
            <person name="Woyke T."/>
        </authorList>
    </citation>
    <scope>NUCLEOTIDE SEQUENCE [LARGE SCALE GENOMIC DNA]</scope>
    <source>
        <strain evidence="3 4">ARh 1</strain>
    </source>
</reference>
<dbReference type="EMBL" id="CP007029">
    <property type="protein sequence ID" value="AHE98972.1"/>
    <property type="molecule type" value="Genomic_DNA"/>
</dbReference>
<dbReference type="HOGENOM" id="CLU_063822_2_0_6"/>
<keyword evidence="3" id="KW-0540">Nuclease</keyword>
<dbReference type="InterPro" id="IPR052906">
    <property type="entry name" value="Type_IV_Methyl-Rstrct_Enzyme"/>
</dbReference>
<dbReference type="InterPro" id="IPR036388">
    <property type="entry name" value="WH-like_DNA-bd_sf"/>
</dbReference>
<dbReference type="GO" id="GO:0009307">
    <property type="term" value="P:DNA restriction-modification system"/>
    <property type="evidence" value="ECO:0007669"/>
    <property type="project" value="InterPro"/>
</dbReference>
<dbReference type="KEGG" id="tti:THITH_12720"/>
<dbReference type="OrthoDB" id="9803736at2"/>
<dbReference type="STRING" id="713585.THITH_12720"/>
<sequence>MPIPDFQAIMLPLLELAADGQTRSLAESREGLAEHFGLSLEEREELLPSGTQPVFNNRVAWASVYLQRAGLLQRPRRGHYRITDQGREVLRSRPARIDIKFLQRYPAFHEFQRAKGKPATSKAVDGETPEETLEAAYQRMRDSLAAEIIEQIMSCSPQFFERLVVELLVNMGYGGTVRDAGMAIGKGGDEGIDGIIKEDRLGLDVIYLQAKRWDGPVGRPEVQKFVGALHGKHARKGVFITTSSFTQNATDYAAGIDPKVVLIDGKRLAHLMIDFDVGVATRAEYHVKRIDGDYFSEE</sequence>
<gene>
    <name evidence="3" type="ORF">THITH_12720</name>
</gene>
<dbReference type="InterPro" id="IPR025745">
    <property type="entry name" value="Mrr-like_N_dom"/>
</dbReference>
<feature type="domain" description="Restriction system protein Mrr-like N-terminal" evidence="2">
    <location>
        <begin position="6"/>
        <end position="91"/>
    </location>
</feature>
<dbReference type="AlphaFoldDB" id="W0DNY2"/>
<name>W0DNY2_9GAMM</name>
<dbReference type="GO" id="GO:0003677">
    <property type="term" value="F:DNA binding"/>
    <property type="evidence" value="ECO:0007669"/>
    <property type="project" value="InterPro"/>
</dbReference>
<dbReference type="SUPFAM" id="SSF52980">
    <property type="entry name" value="Restriction endonuclease-like"/>
    <property type="match status" value="1"/>
</dbReference>
<dbReference type="Gene3D" id="1.10.10.10">
    <property type="entry name" value="Winged helix-like DNA-binding domain superfamily/Winged helix DNA-binding domain"/>
    <property type="match status" value="1"/>
</dbReference>
<keyword evidence="3" id="KW-0255">Endonuclease</keyword>
<dbReference type="RefSeq" id="WP_006748439.1">
    <property type="nucleotide sequence ID" value="NZ_CP007029.1"/>
</dbReference>
<dbReference type="REBASE" id="76796">
    <property type="entry name" value="TpaARh1MrrP"/>
</dbReference>
<feature type="domain" description="Restriction endonuclease type IV Mrr" evidence="1">
    <location>
        <begin position="153"/>
        <end position="272"/>
    </location>
</feature>
<organism evidence="3 4">
    <name type="scientific">Thioalkalivibrio paradoxus ARh 1</name>
    <dbReference type="NCBI Taxonomy" id="713585"/>
    <lineage>
        <taxon>Bacteria</taxon>
        <taxon>Pseudomonadati</taxon>
        <taxon>Pseudomonadota</taxon>
        <taxon>Gammaproteobacteria</taxon>
        <taxon>Chromatiales</taxon>
        <taxon>Ectothiorhodospiraceae</taxon>
        <taxon>Thioalkalivibrio</taxon>
    </lineage>
</organism>
<protein>
    <submittedName>
        <fullName evidence="3">Restriction endonuclease</fullName>
    </submittedName>
</protein>
<dbReference type="InterPro" id="IPR011856">
    <property type="entry name" value="tRNA_endonuc-like_dom_sf"/>
</dbReference>
<evidence type="ECO:0000313" key="3">
    <source>
        <dbReference type="EMBL" id="AHE98972.1"/>
    </source>
</evidence>
<proteinExistence type="predicted"/>
<dbReference type="Pfam" id="PF14338">
    <property type="entry name" value="Mrr_N"/>
    <property type="match status" value="1"/>
</dbReference>
<accession>W0DNY2</accession>
<dbReference type="PANTHER" id="PTHR30015">
    <property type="entry name" value="MRR RESTRICTION SYSTEM PROTEIN"/>
    <property type="match status" value="1"/>
</dbReference>
<evidence type="ECO:0000313" key="4">
    <source>
        <dbReference type="Proteomes" id="UP000005289"/>
    </source>
</evidence>
<keyword evidence="3" id="KW-0378">Hydrolase</keyword>
<dbReference type="Proteomes" id="UP000005289">
    <property type="component" value="Chromosome"/>
</dbReference>
<dbReference type="PANTHER" id="PTHR30015:SF7">
    <property type="entry name" value="TYPE IV METHYL-DIRECTED RESTRICTION ENZYME ECOKMRR"/>
    <property type="match status" value="1"/>
</dbReference>
<dbReference type="InterPro" id="IPR011335">
    <property type="entry name" value="Restrct_endonuc-II-like"/>
</dbReference>
<dbReference type="GO" id="GO:0015666">
    <property type="term" value="F:restriction endodeoxyribonuclease activity"/>
    <property type="evidence" value="ECO:0007669"/>
    <property type="project" value="TreeGrafter"/>
</dbReference>
<dbReference type="InterPro" id="IPR007560">
    <property type="entry name" value="Restrct_endonuc_IV_Mrr"/>
</dbReference>
<dbReference type="Gene3D" id="3.40.1350.10">
    <property type="match status" value="1"/>
</dbReference>
<evidence type="ECO:0000259" key="2">
    <source>
        <dbReference type="Pfam" id="PF14338"/>
    </source>
</evidence>
<dbReference type="Pfam" id="PF04471">
    <property type="entry name" value="Mrr_cat"/>
    <property type="match status" value="1"/>
</dbReference>
<keyword evidence="4" id="KW-1185">Reference proteome</keyword>
<evidence type="ECO:0000259" key="1">
    <source>
        <dbReference type="Pfam" id="PF04471"/>
    </source>
</evidence>